<dbReference type="InterPro" id="IPR013216">
    <property type="entry name" value="Methyltransf_11"/>
</dbReference>
<dbReference type="Proteomes" id="UP000447833">
    <property type="component" value="Unassembled WGS sequence"/>
</dbReference>
<dbReference type="RefSeq" id="WP_160920852.1">
    <property type="nucleotide sequence ID" value="NZ_WMEY01000007.1"/>
</dbReference>
<dbReference type="AlphaFoldDB" id="A0A845F471"/>
<dbReference type="SUPFAM" id="SSF53335">
    <property type="entry name" value="S-adenosyl-L-methionine-dependent methyltransferases"/>
    <property type="match status" value="1"/>
</dbReference>
<dbReference type="PANTHER" id="PTHR43591:SF110">
    <property type="entry name" value="RHODANESE DOMAIN-CONTAINING PROTEIN"/>
    <property type="match status" value="1"/>
</dbReference>
<keyword evidence="2" id="KW-0489">Methyltransferase</keyword>
<evidence type="ECO:0000259" key="1">
    <source>
        <dbReference type="Pfam" id="PF08241"/>
    </source>
</evidence>
<reference evidence="2 3" key="1">
    <citation type="submission" date="2019-11" db="EMBL/GenBank/DDBJ databases">
        <title>Genome sequences of 17 halophilic strains isolated from different environments.</title>
        <authorList>
            <person name="Furrow R.E."/>
        </authorList>
    </citation>
    <scope>NUCLEOTIDE SEQUENCE [LARGE SCALE GENOMIC DNA]</scope>
    <source>
        <strain evidence="2 3">22506_14_FS</strain>
    </source>
</reference>
<organism evidence="2 3">
    <name type="scientific">Guptibacillus hwajinpoensis</name>
    <dbReference type="NCBI Taxonomy" id="208199"/>
    <lineage>
        <taxon>Bacteria</taxon>
        <taxon>Bacillati</taxon>
        <taxon>Bacillota</taxon>
        <taxon>Bacilli</taxon>
        <taxon>Bacillales</taxon>
        <taxon>Guptibacillaceae</taxon>
        <taxon>Guptibacillus</taxon>
    </lineage>
</organism>
<gene>
    <name evidence="2" type="ORF">GLW07_19020</name>
</gene>
<keyword evidence="2" id="KW-0808">Transferase</keyword>
<dbReference type="CDD" id="cd02440">
    <property type="entry name" value="AdoMet_MTases"/>
    <property type="match status" value="1"/>
</dbReference>
<dbReference type="InterPro" id="IPR029063">
    <property type="entry name" value="SAM-dependent_MTases_sf"/>
</dbReference>
<dbReference type="GO" id="GO:0032259">
    <property type="term" value="P:methylation"/>
    <property type="evidence" value="ECO:0007669"/>
    <property type="project" value="UniProtKB-KW"/>
</dbReference>
<dbReference type="PANTHER" id="PTHR43591">
    <property type="entry name" value="METHYLTRANSFERASE"/>
    <property type="match status" value="1"/>
</dbReference>
<evidence type="ECO:0000313" key="2">
    <source>
        <dbReference type="EMBL" id="MYL65455.1"/>
    </source>
</evidence>
<evidence type="ECO:0000313" key="3">
    <source>
        <dbReference type="Proteomes" id="UP000447833"/>
    </source>
</evidence>
<accession>A0A845F471</accession>
<feature type="domain" description="Methyltransferase type 11" evidence="1">
    <location>
        <begin position="44"/>
        <end position="136"/>
    </location>
</feature>
<comment type="caution">
    <text evidence="2">The sequence shown here is derived from an EMBL/GenBank/DDBJ whole genome shotgun (WGS) entry which is preliminary data.</text>
</comment>
<dbReference type="GO" id="GO:0008757">
    <property type="term" value="F:S-adenosylmethionine-dependent methyltransferase activity"/>
    <property type="evidence" value="ECO:0007669"/>
    <property type="project" value="InterPro"/>
</dbReference>
<name>A0A845F471_9BACL</name>
<dbReference type="Pfam" id="PF08241">
    <property type="entry name" value="Methyltransf_11"/>
    <property type="match status" value="1"/>
</dbReference>
<dbReference type="Gene3D" id="3.40.50.150">
    <property type="entry name" value="Vaccinia Virus protein VP39"/>
    <property type="match status" value="1"/>
</dbReference>
<proteinExistence type="predicted"/>
<dbReference type="EMBL" id="WMEY01000007">
    <property type="protein sequence ID" value="MYL65455.1"/>
    <property type="molecule type" value="Genomic_DNA"/>
</dbReference>
<sequence>MKTTNYSTIADNYDKNQFRSDELKLDWDLKDYVDQHKKTDYKMLDLSCGTGLYLEKQVPLFQGININWNGLDASKDMLKKANEKVRNVDLMHGYVERMPYGSDTFDFISNSYAFHHYVDKESALDEISRVLMVNGVYKLHNIAIHEMPKWWVYHYFPSAYEEDFKRFWEKELIYQELIKRDFEVKLRMEYRMEQVAVADYVHLAENRDISVLTLISDDDYKDGLEKMKSDLKVDPGKQITNDFAEVFFISRKL</sequence>
<protein>
    <submittedName>
        <fullName evidence="2">Methyltransferase domain-containing protein</fullName>
    </submittedName>
</protein>